<dbReference type="STRING" id="180088.A0A1J8QR46"/>
<feature type="active site" evidence="10">
    <location>
        <position position="319"/>
    </location>
</feature>
<keyword evidence="13" id="KW-0326">Glycosidase</keyword>
<keyword evidence="15" id="KW-0812">Transmembrane</keyword>
<evidence type="ECO:0000256" key="5">
    <source>
        <dbReference type="ARBA" id="ARBA00022801"/>
    </source>
</evidence>
<comment type="catalytic activity">
    <reaction evidence="8">
        <text>N(4)-(alpha-D-Man-(1-&gt;2)-alpha-D-Man-(1-&gt;2)-alpha-D-Man-(1-&gt;3)-[alpha-D-Man-(1-&gt;3)-[alpha-D-Man-(1-&gt;2)-alpha-D-Man-(1-&gt;6)]-alpha-D-Man-(1-&gt;6)]-beta-D-Man-(1-&gt;4)-beta-D-GlcNAc-(1-&gt;4)-beta-D-GlcNAc)-L-asparaginyl-[protein] (N-glucan mannose isomer 8A1,2,3B1,3) + 3 H2O = N(4)-(alpha-D-Man-(1-&gt;3)-[alpha-D-Man-(1-&gt;3)-[alpha-D-Man-(1-&gt;6)]-alpha-D-Man-(1-&gt;6)]-beta-D-Man-(1-&gt;4)-beta-D-GlcNAc-(1-&gt;4)-beta-D-GlcNAc)-L-asparaginyl-[protein] (N-glucan mannose isomer 5A1,2) + 3 beta-D-mannose</text>
        <dbReference type="Rhea" id="RHEA:56028"/>
        <dbReference type="Rhea" id="RHEA-COMP:14358"/>
        <dbReference type="Rhea" id="RHEA-COMP:14367"/>
        <dbReference type="ChEBI" id="CHEBI:15377"/>
        <dbReference type="ChEBI" id="CHEBI:28563"/>
        <dbReference type="ChEBI" id="CHEBI:59087"/>
        <dbReference type="ChEBI" id="CHEBI:60628"/>
        <dbReference type="EC" id="3.2.1.113"/>
    </reaction>
</comment>
<feature type="binding site" evidence="11">
    <location>
        <position position="581"/>
    </location>
    <ligand>
        <name>Ca(2+)</name>
        <dbReference type="ChEBI" id="CHEBI:29108"/>
    </ligand>
</feature>
<dbReference type="GO" id="GO:0004571">
    <property type="term" value="F:mannosyl-oligosaccharide 1,2-alpha-mannosidase activity"/>
    <property type="evidence" value="ECO:0007669"/>
    <property type="project" value="UniProtKB-EC"/>
</dbReference>
<evidence type="ECO:0000256" key="13">
    <source>
        <dbReference type="RuleBase" id="RU361193"/>
    </source>
</evidence>
<evidence type="ECO:0000256" key="9">
    <source>
        <dbReference type="ARBA" id="ARBA00048605"/>
    </source>
</evidence>
<keyword evidence="15" id="KW-0472">Membrane</keyword>
<dbReference type="InterPro" id="IPR036026">
    <property type="entry name" value="Seven-hairpin_glycosidases"/>
</dbReference>
<sequence>MPATYSSLLPLAAMEEPGVRQRKKIVPGSSDGHQTGSGAKPTRAFPKIYGLLLVVMLVLTLYQFPALVKSPLNQLLGTPEPTRLLPGIPTNYVPTFAADEAKRDAVVEAFKHAWHAYERDAMGDDEYHPISHTGSNLTNAGGIGYTVADSIDTMIIMGLEDEYQRARTWVADNLSFDRDGNFNTFEITIRIMGGLLTAYHLSGEDSLFLEKARELADRILPTFETESGLPLSLVNLALREGVPDRDNYGYVSTAEVATLQLEFRYLAYLTDEDIYWDKVENVMAILKAVAQPHGLATIFVDPKLGRYQTSPIRLGSRGDSYYEYLLKQYLQTNQTELVYRDMYDTAMSGIHDVLVKRGLSTKLLYIAELNPERTGQGSIGWRLVPKQDHLVCFLGGSLMLGATTSGALVDHVSIPPRPDELTGQGERDWLTGVELINTCMATHDTQTGLAPEIAHFRIESDGIDNSVAPADWYIKGARLGAPAPFDARYILRPETIESLFLAFRLTGDPKYRDYGWAIFQAIEKHCRIPTGGYASVINVDQVPVEHEDKMETFLLSETLKYLYLLFADSSVLPLNEYVFNTEAHPLPVFNPTILTGFS</sequence>
<feature type="region of interest" description="Disordered" evidence="14">
    <location>
        <begin position="20"/>
        <end position="39"/>
    </location>
</feature>
<evidence type="ECO:0000256" key="15">
    <source>
        <dbReference type="SAM" id="Phobius"/>
    </source>
</evidence>
<feature type="disulfide bond" evidence="12">
    <location>
        <begin position="392"/>
        <end position="439"/>
    </location>
</feature>
<dbReference type="PANTHER" id="PTHR11742:SF55">
    <property type="entry name" value="ENDOPLASMIC RETICULUM MANNOSYL-OLIGOSACCHARIDE 1,2-ALPHA-MANNOSIDASE"/>
    <property type="match status" value="1"/>
</dbReference>
<name>A0A1J8QR46_9AGAM</name>
<dbReference type="Pfam" id="PF01532">
    <property type="entry name" value="Glyco_hydro_47"/>
    <property type="match status" value="1"/>
</dbReference>
<dbReference type="InterPro" id="IPR050749">
    <property type="entry name" value="Glycosyl_Hydrolase_47"/>
</dbReference>
<keyword evidence="6 11" id="KW-0106">Calcium</keyword>
<accession>A0A1J8QR46</accession>
<dbReference type="Gene3D" id="1.50.10.10">
    <property type="match status" value="1"/>
</dbReference>
<feature type="active site" description="Proton donor" evidence="10">
    <location>
        <position position="186"/>
    </location>
</feature>
<evidence type="ECO:0000256" key="6">
    <source>
        <dbReference type="ARBA" id="ARBA00022837"/>
    </source>
</evidence>
<keyword evidence="15" id="KW-1133">Transmembrane helix</keyword>
<dbReference type="GO" id="GO:0036503">
    <property type="term" value="P:ERAD pathway"/>
    <property type="evidence" value="ECO:0007669"/>
    <property type="project" value="UniProtKB-ARBA"/>
</dbReference>
<comment type="cofactor">
    <cofactor evidence="1 11">
        <name>Ca(2+)</name>
        <dbReference type="ChEBI" id="CHEBI:29108"/>
    </cofactor>
</comment>
<evidence type="ECO:0000256" key="10">
    <source>
        <dbReference type="PIRSR" id="PIRSR601382-1"/>
    </source>
</evidence>
<evidence type="ECO:0000256" key="2">
    <source>
        <dbReference type="ARBA" id="ARBA00004922"/>
    </source>
</evidence>
<evidence type="ECO:0000313" key="16">
    <source>
        <dbReference type="EMBL" id="OJA11874.1"/>
    </source>
</evidence>
<dbReference type="EMBL" id="LVVM01004895">
    <property type="protein sequence ID" value="OJA11874.1"/>
    <property type="molecule type" value="Genomic_DNA"/>
</dbReference>
<reference evidence="16 17" key="1">
    <citation type="submission" date="2016-03" db="EMBL/GenBank/DDBJ databases">
        <title>Comparative genomics of the ectomycorrhizal sister species Rhizopogon vinicolor and Rhizopogon vesiculosus (Basidiomycota: Boletales) reveals a divergence of the mating type B locus.</title>
        <authorList>
            <person name="Mujic A.B."/>
            <person name="Kuo A."/>
            <person name="Tritt A."/>
            <person name="Lipzen A."/>
            <person name="Chen C."/>
            <person name="Johnson J."/>
            <person name="Sharma A."/>
            <person name="Barry K."/>
            <person name="Grigoriev I.V."/>
            <person name="Spatafora J.W."/>
        </authorList>
    </citation>
    <scope>NUCLEOTIDE SEQUENCE [LARGE SCALE GENOMIC DNA]</scope>
    <source>
        <strain evidence="16 17">AM-OR11-056</strain>
    </source>
</reference>
<dbReference type="OrthoDB" id="8118055at2759"/>
<keyword evidence="5 13" id="KW-0378">Hydrolase</keyword>
<dbReference type="GO" id="GO:0016020">
    <property type="term" value="C:membrane"/>
    <property type="evidence" value="ECO:0007669"/>
    <property type="project" value="InterPro"/>
</dbReference>
<evidence type="ECO:0000256" key="14">
    <source>
        <dbReference type="SAM" id="MobiDB-lite"/>
    </source>
</evidence>
<feature type="active site" evidence="10">
    <location>
        <position position="494"/>
    </location>
</feature>
<evidence type="ECO:0000256" key="8">
    <source>
        <dbReference type="ARBA" id="ARBA00047669"/>
    </source>
</evidence>
<feature type="transmembrane region" description="Helical" evidence="15">
    <location>
        <begin position="48"/>
        <end position="68"/>
    </location>
</feature>
<feature type="active site" description="Proton donor" evidence="10">
    <location>
        <position position="452"/>
    </location>
</feature>
<keyword evidence="7 12" id="KW-1015">Disulfide bond</keyword>
<dbReference type="Proteomes" id="UP000183567">
    <property type="component" value="Unassembled WGS sequence"/>
</dbReference>
<keyword evidence="4 11" id="KW-0479">Metal-binding</keyword>
<comment type="catalytic activity">
    <reaction evidence="9">
        <text>N(4)-(alpha-D-Man-(1-&gt;2)-alpha-D-Man-(1-&gt;2)-alpha-D-Man-(1-&gt;3)-[alpha-D-Man-(1-&gt;2)-alpha-D-Man-(1-&gt;3)-[alpha-D-Man-(1-&gt;2)-alpha-D-Man-(1-&gt;6)]-alpha-D-Man-(1-&gt;6)]-beta-D-Man-(1-&gt;4)-beta-D-GlcNAc-(1-&gt;4)-beta-D-GlcNAc)-L-asparaginyl-[protein] (N-glucan mannose isomer 9A1,2,3B1,2,3) + 4 H2O = N(4)-(alpha-D-Man-(1-&gt;3)-[alpha-D-Man-(1-&gt;3)-[alpha-D-Man-(1-&gt;6)]-alpha-D-Man-(1-&gt;6)]-beta-D-Man-(1-&gt;4)-beta-D-GlcNAc-(1-&gt;4)-beta-D-GlcNAc)-L-asparaginyl-[protein] (N-glucan mannose isomer 5A1,2) + 4 beta-D-mannose</text>
        <dbReference type="Rhea" id="RHEA:56008"/>
        <dbReference type="Rhea" id="RHEA-COMP:14356"/>
        <dbReference type="Rhea" id="RHEA-COMP:14367"/>
        <dbReference type="ChEBI" id="CHEBI:15377"/>
        <dbReference type="ChEBI" id="CHEBI:28563"/>
        <dbReference type="ChEBI" id="CHEBI:59087"/>
        <dbReference type="ChEBI" id="CHEBI:139493"/>
        <dbReference type="EC" id="3.2.1.113"/>
    </reaction>
</comment>
<dbReference type="GO" id="GO:0005975">
    <property type="term" value="P:carbohydrate metabolic process"/>
    <property type="evidence" value="ECO:0007669"/>
    <property type="project" value="InterPro"/>
</dbReference>
<organism evidence="16 17">
    <name type="scientific">Rhizopogon vesiculosus</name>
    <dbReference type="NCBI Taxonomy" id="180088"/>
    <lineage>
        <taxon>Eukaryota</taxon>
        <taxon>Fungi</taxon>
        <taxon>Dikarya</taxon>
        <taxon>Basidiomycota</taxon>
        <taxon>Agaricomycotina</taxon>
        <taxon>Agaricomycetes</taxon>
        <taxon>Agaricomycetidae</taxon>
        <taxon>Boletales</taxon>
        <taxon>Suillineae</taxon>
        <taxon>Rhizopogonaceae</taxon>
        <taxon>Rhizopogon</taxon>
    </lineage>
</organism>
<comment type="similarity">
    <text evidence="3 13">Belongs to the glycosyl hydrolase 47 family.</text>
</comment>
<evidence type="ECO:0000256" key="3">
    <source>
        <dbReference type="ARBA" id="ARBA00007658"/>
    </source>
</evidence>
<keyword evidence="17" id="KW-1185">Reference proteome</keyword>
<dbReference type="PANTHER" id="PTHR11742">
    <property type="entry name" value="MANNOSYL-OLIGOSACCHARIDE ALPHA-1,2-MANNOSIDASE-RELATED"/>
    <property type="match status" value="1"/>
</dbReference>
<dbReference type="GO" id="GO:0005509">
    <property type="term" value="F:calcium ion binding"/>
    <property type="evidence" value="ECO:0007669"/>
    <property type="project" value="InterPro"/>
</dbReference>
<evidence type="ECO:0000313" key="17">
    <source>
        <dbReference type="Proteomes" id="UP000183567"/>
    </source>
</evidence>
<dbReference type="EC" id="3.2.1.-" evidence="13"/>
<dbReference type="InterPro" id="IPR012341">
    <property type="entry name" value="6hp_glycosidase-like_sf"/>
</dbReference>
<proteinExistence type="inferred from homology"/>
<evidence type="ECO:0000256" key="4">
    <source>
        <dbReference type="ARBA" id="ARBA00022723"/>
    </source>
</evidence>
<protein>
    <recommendedName>
        <fullName evidence="13">alpha-1,2-Mannosidase</fullName>
        <ecNumber evidence="13">3.2.1.-</ecNumber>
    </recommendedName>
</protein>
<evidence type="ECO:0000256" key="11">
    <source>
        <dbReference type="PIRSR" id="PIRSR601382-2"/>
    </source>
</evidence>
<dbReference type="AlphaFoldDB" id="A0A1J8QR46"/>
<comment type="pathway">
    <text evidence="2">Protein modification; protein glycosylation.</text>
</comment>
<dbReference type="PRINTS" id="PR00747">
    <property type="entry name" value="GLYHDRLASE47"/>
</dbReference>
<dbReference type="GO" id="GO:0005783">
    <property type="term" value="C:endoplasmic reticulum"/>
    <property type="evidence" value="ECO:0007669"/>
    <property type="project" value="TreeGrafter"/>
</dbReference>
<gene>
    <name evidence="16" type="ORF">AZE42_03266</name>
</gene>
<evidence type="ECO:0000256" key="1">
    <source>
        <dbReference type="ARBA" id="ARBA00001913"/>
    </source>
</evidence>
<dbReference type="SUPFAM" id="SSF48225">
    <property type="entry name" value="Seven-hairpin glycosidases"/>
    <property type="match status" value="1"/>
</dbReference>
<comment type="caution">
    <text evidence="16">The sequence shown here is derived from an EMBL/GenBank/DDBJ whole genome shotgun (WGS) entry which is preliminary data.</text>
</comment>
<evidence type="ECO:0000256" key="7">
    <source>
        <dbReference type="ARBA" id="ARBA00023157"/>
    </source>
</evidence>
<evidence type="ECO:0000256" key="12">
    <source>
        <dbReference type="PIRSR" id="PIRSR601382-3"/>
    </source>
</evidence>
<dbReference type="InterPro" id="IPR001382">
    <property type="entry name" value="Glyco_hydro_47"/>
</dbReference>